<keyword evidence="3" id="KW-0804">Transcription</keyword>
<dbReference type="InterPro" id="IPR020449">
    <property type="entry name" value="Tscrpt_reg_AraC-type_HTH"/>
</dbReference>
<organism evidence="5 6">
    <name type="scientific">Oceanirhabdus seepicola</name>
    <dbReference type="NCBI Taxonomy" id="2828781"/>
    <lineage>
        <taxon>Bacteria</taxon>
        <taxon>Bacillati</taxon>
        <taxon>Bacillota</taxon>
        <taxon>Clostridia</taxon>
        <taxon>Eubacteriales</taxon>
        <taxon>Clostridiaceae</taxon>
        <taxon>Oceanirhabdus</taxon>
    </lineage>
</organism>
<dbReference type="InterPro" id="IPR009057">
    <property type="entry name" value="Homeodomain-like_sf"/>
</dbReference>
<dbReference type="GO" id="GO:0043565">
    <property type="term" value="F:sequence-specific DNA binding"/>
    <property type="evidence" value="ECO:0007669"/>
    <property type="project" value="InterPro"/>
</dbReference>
<evidence type="ECO:0000259" key="4">
    <source>
        <dbReference type="PROSITE" id="PS01124"/>
    </source>
</evidence>
<dbReference type="SMART" id="SM00871">
    <property type="entry name" value="AraC_E_bind"/>
    <property type="match status" value="1"/>
</dbReference>
<sequence length="284" mass="33071">MDYLKTINDSITYIEENITSNLTPEDIAARAGFSKFHYHRIFSAIIKFSVATYIRKRRLSKSVQRLLDSNDKIIDMAFDYGFESSEAFSRSFKKEFGISPRLCRQNNIRVDLFEKIIPNIEGVLDMIPKLVHKEEMYLIGVEGRHIPGDGRLGELWQDLFLKKEDIPNIINPNFIVAYEDYSKDYIENDDGSIEFTHLCAFEVENLEKIPEGMVGKIIPRGEYANFTHNDSAYKCKETFDYIYSTWLPTTNLCVRSFDFYICDYVTYETPDILSPTEIFLPITQ</sequence>
<dbReference type="PANTHER" id="PTHR47504:SF5">
    <property type="entry name" value="RIGHT ORIGIN-BINDING PROTEIN"/>
    <property type="match status" value="1"/>
</dbReference>
<evidence type="ECO:0000256" key="3">
    <source>
        <dbReference type="ARBA" id="ARBA00023163"/>
    </source>
</evidence>
<name>A0A9J6P5V8_9CLOT</name>
<dbReference type="Gene3D" id="3.20.80.10">
    <property type="entry name" value="Regulatory factor, effector binding domain"/>
    <property type="match status" value="1"/>
</dbReference>
<dbReference type="InterPro" id="IPR050959">
    <property type="entry name" value="MarA-like"/>
</dbReference>
<feature type="domain" description="HTH araC/xylS-type" evidence="4">
    <location>
        <begin position="8"/>
        <end position="106"/>
    </location>
</feature>
<evidence type="ECO:0000256" key="2">
    <source>
        <dbReference type="ARBA" id="ARBA00023125"/>
    </source>
</evidence>
<keyword evidence="6" id="KW-1185">Reference proteome</keyword>
<gene>
    <name evidence="5" type="ORF">KDK92_14085</name>
</gene>
<reference evidence="5" key="2">
    <citation type="submission" date="2021-04" db="EMBL/GenBank/DDBJ databases">
        <authorList>
            <person name="Dong X."/>
        </authorList>
    </citation>
    <scope>NUCLEOTIDE SEQUENCE</scope>
    <source>
        <strain evidence="5">ZWT</strain>
    </source>
</reference>
<evidence type="ECO:0000313" key="5">
    <source>
        <dbReference type="EMBL" id="MCM1990856.1"/>
    </source>
</evidence>
<proteinExistence type="predicted"/>
<reference evidence="5" key="1">
    <citation type="journal article" date="2021" name="mSystems">
        <title>Bacteria and Archaea Synergistically Convert Glycine Betaine to Biogenic Methane in the Formosa Cold Seep of the South China Sea.</title>
        <authorList>
            <person name="Li L."/>
            <person name="Zhang W."/>
            <person name="Zhang S."/>
            <person name="Song L."/>
            <person name="Sun Q."/>
            <person name="Zhang H."/>
            <person name="Xiang H."/>
            <person name="Dong X."/>
        </authorList>
    </citation>
    <scope>NUCLEOTIDE SEQUENCE</scope>
    <source>
        <strain evidence="5">ZWT</strain>
    </source>
</reference>
<dbReference type="SUPFAM" id="SSF55136">
    <property type="entry name" value="Probable bacterial effector-binding domain"/>
    <property type="match status" value="1"/>
</dbReference>
<keyword evidence="2" id="KW-0238">DNA-binding</keyword>
<dbReference type="AlphaFoldDB" id="A0A9J6P5V8"/>
<evidence type="ECO:0000313" key="6">
    <source>
        <dbReference type="Proteomes" id="UP001056429"/>
    </source>
</evidence>
<dbReference type="PRINTS" id="PR00032">
    <property type="entry name" value="HTHARAC"/>
</dbReference>
<evidence type="ECO:0000256" key="1">
    <source>
        <dbReference type="ARBA" id="ARBA00023015"/>
    </source>
</evidence>
<dbReference type="SMART" id="SM00342">
    <property type="entry name" value="HTH_ARAC"/>
    <property type="match status" value="1"/>
</dbReference>
<dbReference type="Pfam" id="PF06445">
    <property type="entry name" value="GyrI-like"/>
    <property type="match status" value="1"/>
</dbReference>
<dbReference type="InterPro" id="IPR010499">
    <property type="entry name" value="AraC_E-bd"/>
</dbReference>
<dbReference type="PROSITE" id="PS01124">
    <property type="entry name" value="HTH_ARAC_FAMILY_2"/>
    <property type="match status" value="1"/>
</dbReference>
<dbReference type="PANTHER" id="PTHR47504">
    <property type="entry name" value="RIGHT ORIGIN-BINDING PROTEIN"/>
    <property type="match status" value="1"/>
</dbReference>
<dbReference type="PROSITE" id="PS00041">
    <property type="entry name" value="HTH_ARAC_FAMILY_1"/>
    <property type="match status" value="1"/>
</dbReference>
<protein>
    <submittedName>
        <fullName evidence="5">AraC family transcriptional regulator</fullName>
    </submittedName>
</protein>
<dbReference type="RefSeq" id="WP_250859970.1">
    <property type="nucleotide sequence ID" value="NZ_JAGSOJ010000003.1"/>
</dbReference>
<keyword evidence="1" id="KW-0805">Transcription regulation</keyword>
<dbReference type="SUPFAM" id="SSF46689">
    <property type="entry name" value="Homeodomain-like"/>
    <property type="match status" value="2"/>
</dbReference>
<comment type="caution">
    <text evidence="5">The sequence shown here is derived from an EMBL/GenBank/DDBJ whole genome shotgun (WGS) entry which is preliminary data.</text>
</comment>
<dbReference type="InterPro" id="IPR018060">
    <property type="entry name" value="HTH_AraC"/>
</dbReference>
<dbReference type="EMBL" id="JAGSOJ010000003">
    <property type="protein sequence ID" value="MCM1990856.1"/>
    <property type="molecule type" value="Genomic_DNA"/>
</dbReference>
<dbReference type="InterPro" id="IPR029442">
    <property type="entry name" value="GyrI-like"/>
</dbReference>
<dbReference type="GO" id="GO:0003700">
    <property type="term" value="F:DNA-binding transcription factor activity"/>
    <property type="evidence" value="ECO:0007669"/>
    <property type="project" value="InterPro"/>
</dbReference>
<dbReference type="Gene3D" id="1.10.10.60">
    <property type="entry name" value="Homeodomain-like"/>
    <property type="match status" value="2"/>
</dbReference>
<dbReference type="Pfam" id="PF12833">
    <property type="entry name" value="HTH_18"/>
    <property type="match status" value="1"/>
</dbReference>
<dbReference type="InterPro" id="IPR018062">
    <property type="entry name" value="HTH_AraC-typ_CS"/>
</dbReference>
<accession>A0A9J6P5V8</accession>
<dbReference type="InterPro" id="IPR011256">
    <property type="entry name" value="Reg_factor_effector_dom_sf"/>
</dbReference>
<dbReference type="Proteomes" id="UP001056429">
    <property type="component" value="Unassembled WGS sequence"/>
</dbReference>